<dbReference type="AlphaFoldDB" id="V6LC78"/>
<proteinExistence type="predicted"/>
<keyword evidence="3" id="KW-1185">Reference proteome</keyword>
<accession>V6LC78</accession>
<name>V6LC78_9EUKA</name>
<dbReference type="Proteomes" id="UP000018208">
    <property type="component" value="Unassembled WGS sequence"/>
</dbReference>
<evidence type="ECO:0000313" key="3">
    <source>
        <dbReference type="Proteomes" id="UP000018208"/>
    </source>
</evidence>
<reference evidence="1 2" key="1">
    <citation type="journal article" date="2014" name="PLoS Genet.">
        <title>The Genome of Spironucleus salmonicida Highlights a Fish Pathogen Adapted to Fluctuating Environments.</title>
        <authorList>
            <person name="Xu F."/>
            <person name="Jerlstrom-Hultqvist J."/>
            <person name="Einarsson E."/>
            <person name="Astvaldsson A."/>
            <person name="Svard S.G."/>
            <person name="Andersson J.O."/>
        </authorList>
    </citation>
    <scope>NUCLEOTIDE SEQUENCE</scope>
    <source>
        <strain evidence="2">ATCC 50377</strain>
    </source>
</reference>
<sequence>MSQKNIILQSHLRSPTRLLQIRNQATRQSISPLYHMSPPIRYEKPKTVNYPIRTTSPDKLDLMYDCMSKVQKQVPGATAPKKLRYIPKPKKPEITFEHRLAYIKSLGSTKKVPKTEELAANYFKIMEIEKVVLEKQQEVTQIFNELIKQWQDLNNKDWPQKQDLHQFQ</sequence>
<evidence type="ECO:0000313" key="2">
    <source>
        <dbReference type="EMBL" id="KAH0574781.1"/>
    </source>
</evidence>
<dbReference type="EMBL" id="KI546166">
    <property type="protein sequence ID" value="EST42110.1"/>
    <property type="molecule type" value="Genomic_DNA"/>
</dbReference>
<organism evidence="1">
    <name type="scientific">Spironucleus salmonicida</name>
    <dbReference type="NCBI Taxonomy" id="348837"/>
    <lineage>
        <taxon>Eukaryota</taxon>
        <taxon>Metamonada</taxon>
        <taxon>Diplomonadida</taxon>
        <taxon>Hexamitidae</taxon>
        <taxon>Hexamitinae</taxon>
        <taxon>Spironucleus</taxon>
    </lineage>
</organism>
<dbReference type="EMBL" id="AUWU02000003">
    <property type="protein sequence ID" value="KAH0574781.1"/>
    <property type="molecule type" value="Genomic_DNA"/>
</dbReference>
<protein>
    <submittedName>
        <fullName evidence="1">Uncharacterized protein</fullName>
    </submittedName>
</protein>
<reference evidence="2" key="2">
    <citation type="submission" date="2020-12" db="EMBL/GenBank/DDBJ databases">
        <title>New Spironucleus salmonicida genome in near-complete chromosomes.</title>
        <authorList>
            <person name="Xu F."/>
            <person name="Kurt Z."/>
            <person name="Jimenez-Gonzalez A."/>
            <person name="Astvaldsson A."/>
            <person name="Andersson J.O."/>
            <person name="Svard S.G."/>
        </authorList>
    </citation>
    <scope>NUCLEOTIDE SEQUENCE</scope>
    <source>
        <strain evidence="2">ATCC 50377</strain>
    </source>
</reference>
<gene>
    <name evidence="1" type="ORF">SS50377_18419</name>
    <name evidence="2" type="ORF">SS50377_22396</name>
</gene>
<evidence type="ECO:0000313" key="1">
    <source>
        <dbReference type="EMBL" id="EST42110.1"/>
    </source>
</evidence>
<dbReference type="VEuPathDB" id="GiardiaDB:SS50377_22396"/>